<reference evidence="2 3" key="1">
    <citation type="submission" date="2016-09" db="EMBL/GenBank/DDBJ databases">
        <title>Genome-resolved meta-omics ties microbial dynamics to process performance in biotechnology for thiocyanate degradation.</title>
        <authorList>
            <person name="Kantor R.S."/>
            <person name="Huddy R.J."/>
            <person name="Iyer R."/>
            <person name="Thomas B.C."/>
            <person name="Brown C.T."/>
            <person name="Anantharaman K."/>
            <person name="Tringe S."/>
            <person name="Hettich R.L."/>
            <person name="Harrison S.T."/>
            <person name="Banfield J.F."/>
        </authorList>
    </citation>
    <scope>NUCLEOTIDE SEQUENCE [LARGE SCALE GENOMIC DNA]</scope>
    <source>
        <strain evidence="2">59-99</strain>
    </source>
</reference>
<accession>A0A1M3KZ89</accession>
<dbReference type="EMBL" id="MKVH01000021">
    <property type="protein sequence ID" value="OJX57807.1"/>
    <property type="molecule type" value="Genomic_DNA"/>
</dbReference>
<keyword evidence="1" id="KW-1133">Transmembrane helix</keyword>
<protein>
    <submittedName>
        <fullName evidence="2">Uncharacterized protein</fullName>
    </submittedName>
</protein>
<sequence length="177" mass="18328">MEGSDASVRNGKKILPSNNRGGTRTTYIRSALMALLLSSVAIVVLRANDGTSRAKIFPTVAIGGTGWGSSGVGTIEGGLIYTDPLSSVGPQVIGPRLTVEAGYGRPGWIVGLKAGCELSALIFSFRASAGAYTDFNGNGMISILPEAGFGWLGMVTSRWVPVSRSSIPAAASHHPYT</sequence>
<name>A0A1M3KZ89_9BACT</name>
<feature type="transmembrane region" description="Helical" evidence="1">
    <location>
        <begin position="27"/>
        <end position="45"/>
    </location>
</feature>
<comment type="caution">
    <text evidence="2">The sequence shown here is derived from an EMBL/GenBank/DDBJ whole genome shotgun (WGS) entry which is preliminary data.</text>
</comment>
<evidence type="ECO:0000313" key="3">
    <source>
        <dbReference type="Proteomes" id="UP000184233"/>
    </source>
</evidence>
<evidence type="ECO:0000313" key="2">
    <source>
        <dbReference type="EMBL" id="OJX57807.1"/>
    </source>
</evidence>
<keyword evidence="1" id="KW-0812">Transmembrane</keyword>
<dbReference type="Proteomes" id="UP000184233">
    <property type="component" value="Unassembled WGS sequence"/>
</dbReference>
<keyword evidence="1" id="KW-0472">Membrane</keyword>
<evidence type="ECO:0000256" key="1">
    <source>
        <dbReference type="SAM" id="Phobius"/>
    </source>
</evidence>
<proteinExistence type="predicted"/>
<gene>
    <name evidence="2" type="ORF">BGO89_07505</name>
</gene>
<organism evidence="2 3">
    <name type="scientific">Candidatus Kapaibacterium thiocyanatum</name>
    <dbReference type="NCBI Taxonomy" id="1895771"/>
    <lineage>
        <taxon>Bacteria</taxon>
        <taxon>Pseudomonadati</taxon>
        <taxon>Candidatus Kapaibacteriota</taxon>
        <taxon>Candidatus Kapaibacteriia</taxon>
        <taxon>Candidatus Kapaibacteriales</taxon>
        <taxon>Candidatus Kapaibacteriaceae</taxon>
        <taxon>Candidatus Kapaibacterium</taxon>
    </lineage>
</organism>
<dbReference type="STRING" id="1895771.BGO89_07505"/>
<dbReference type="AlphaFoldDB" id="A0A1M3KZ89"/>